<name>A0A7X5XAD1_STRMQ</name>
<evidence type="ECO:0000313" key="1">
    <source>
        <dbReference type="EMBL" id="NIY69514.1"/>
    </source>
</evidence>
<protein>
    <submittedName>
        <fullName evidence="1">Uncharacterized protein</fullName>
    </submittedName>
</protein>
<dbReference type="AlphaFoldDB" id="A0A7X5XAD1"/>
<dbReference type="EMBL" id="JAALLH010000002">
    <property type="protein sequence ID" value="NIY69514.1"/>
    <property type="molecule type" value="Genomic_DNA"/>
</dbReference>
<dbReference type="RefSeq" id="WP_167504725.1">
    <property type="nucleotide sequence ID" value="NZ_JAALLH010000002.1"/>
</dbReference>
<organism evidence="1 2">
    <name type="scientific">Streptomyces malaysiensis</name>
    <dbReference type="NCBI Taxonomy" id="92644"/>
    <lineage>
        <taxon>Bacteria</taxon>
        <taxon>Bacillati</taxon>
        <taxon>Actinomycetota</taxon>
        <taxon>Actinomycetes</taxon>
        <taxon>Kitasatosporales</taxon>
        <taxon>Streptomycetaceae</taxon>
        <taxon>Streptomyces</taxon>
        <taxon>Streptomyces violaceusniger group</taxon>
    </lineage>
</organism>
<gene>
    <name evidence="1" type="ORF">SMALB_7638</name>
</gene>
<reference evidence="1 2" key="1">
    <citation type="submission" date="2020-02" db="EMBL/GenBank/DDBJ databases">
        <title>Streptomyces malaysiensis DSM14702 (JHCC583434, PFL_A843) Genome sequencing and assembly.</title>
        <authorList>
            <person name="Samborskyy M."/>
        </authorList>
    </citation>
    <scope>NUCLEOTIDE SEQUENCE [LARGE SCALE GENOMIC DNA]</scope>
    <source>
        <strain evidence="1 2">DSM 14702</strain>
    </source>
</reference>
<proteinExistence type="predicted"/>
<dbReference type="Proteomes" id="UP000536624">
    <property type="component" value="Unassembled WGS sequence"/>
</dbReference>
<evidence type="ECO:0000313" key="2">
    <source>
        <dbReference type="Proteomes" id="UP000536624"/>
    </source>
</evidence>
<accession>A0A7X5XAD1</accession>
<comment type="caution">
    <text evidence="1">The sequence shown here is derived from an EMBL/GenBank/DDBJ whole genome shotgun (WGS) entry which is preliminary data.</text>
</comment>
<sequence length="60" mass="6534">MQQRTYLGREAEKYADSAVTRESQADQTLAIGEGLAAIAYSLLEVADAIRESTTATERGR</sequence>